<feature type="domain" description="Endoribonuclease YicC-like C-terminal" evidence="7">
    <location>
        <begin position="170"/>
        <end position="288"/>
    </location>
</feature>
<dbReference type="InterPro" id="IPR005229">
    <property type="entry name" value="YicC/YloC-like"/>
</dbReference>
<evidence type="ECO:0000256" key="3">
    <source>
        <dbReference type="ARBA" id="ARBA00022759"/>
    </source>
</evidence>
<dbReference type="Pfam" id="PF08340">
    <property type="entry name" value="YicC-like_C"/>
    <property type="match status" value="1"/>
</dbReference>
<dbReference type="InterPro" id="IPR013527">
    <property type="entry name" value="YicC-like_N"/>
</dbReference>
<evidence type="ECO:0000256" key="5">
    <source>
        <dbReference type="ARBA" id="ARBA00035648"/>
    </source>
</evidence>
<evidence type="ECO:0000259" key="7">
    <source>
        <dbReference type="Pfam" id="PF08340"/>
    </source>
</evidence>
<dbReference type="GO" id="GO:0004521">
    <property type="term" value="F:RNA endonuclease activity"/>
    <property type="evidence" value="ECO:0007669"/>
    <property type="project" value="InterPro"/>
</dbReference>
<feature type="domain" description="Endoribonuclease YicC-like N-terminal" evidence="6">
    <location>
        <begin position="1"/>
        <end position="153"/>
    </location>
</feature>
<comment type="cofactor">
    <cofactor evidence="1">
        <name>a divalent metal cation</name>
        <dbReference type="ChEBI" id="CHEBI:60240"/>
    </cofactor>
</comment>
<dbReference type="EMBL" id="JACHGJ010000004">
    <property type="protein sequence ID" value="MBB6480821.1"/>
    <property type="molecule type" value="Genomic_DNA"/>
</dbReference>
<sequence length="288" mass="33455">MKSMTGFGFSEFQDEKTHISLDLKSYNNRYLDIITNIPSILNPLEPSIREWLSSRIGRGRVEVHIRYRELEEDMKVILDENVVREYTSVLNQMVSIAGLEEKPGLSHLLGMDGIIKTDKKRDLSNIWEKLEPMLSKAFRDFEDNRVREGKNTEKDIADQIDVLKENLSFVESKAPEVDRQIRETLSGKFREITGDEIEETRLLAETAMYLVKYDINEEIIRMRSHLARFAEIMRDEAGAGKKLDFLCQELNREINTIGSKSPIVEVHQSVVHMKDALEKIREQLRNVE</sequence>
<dbReference type="AlphaFoldDB" id="A0A841RBS9"/>
<keyword evidence="9" id="KW-1185">Reference proteome</keyword>
<reference evidence="8 9" key="1">
    <citation type="submission" date="2020-08" db="EMBL/GenBank/DDBJ databases">
        <title>Genomic Encyclopedia of Type Strains, Phase IV (KMG-IV): sequencing the most valuable type-strain genomes for metagenomic binning, comparative biology and taxonomic classification.</title>
        <authorList>
            <person name="Goeker M."/>
        </authorList>
    </citation>
    <scope>NUCLEOTIDE SEQUENCE [LARGE SCALE GENOMIC DNA]</scope>
    <source>
        <strain evidence="8 9">DSM 2461</strain>
    </source>
</reference>
<organism evidence="8 9">
    <name type="scientific">Spirochaeta isovalerica</name>
    <dbReference type="NCBI Taxonomy" id="150"/>
    <lineage>
        <taxon>Bacteria</taxon>
        <taxon>Pseudomonadati</taxon>
        <taxon>Spirochaetota</taxon>
        <taxon>Spirochaetia</taxon>
        <taxon>Spirochaetales</taxon>
        <taxon>Spirochaetaceae</taxon>
        <taxon>Spirochaeta</taxon>
    </lineage>
</organism>
<dbReference type="NCBIfam" id="TIGR00255">
    <property type="entry name" value="YicC/YloC family endoribonuclease"/>
    <property type="match status" value="1"/>
</dbReference>
<protein>
    <submittedName>
        <fullName evidence="8">Uncharacterized protein (TIGR00255 family)</fullName>
    </submittedName>
</protein>
<dbReference type="PANTHER" id="PTHR30636">
    <property type="entry name" value="UPF0701 PROTEIN YICC"/>
    <property type="match status" value="1"/>
</dbReference>
<dbReference type="Proteomes" id="UP000587760">
    <property type="component" value="Unassembled WGS sequence"/>
</dbReference>
<gene>
    <name evidence="8" type="ORF">HNR50_002494</name>
</gene>
<proteinExistence type="inferred from homology"/>
<evidence type="ECO:0000256" key="4">
    <source>
        <dbReference type="ARBA" id="ARBA00022801"/>
    </source>
</evidence>
<evidence type="ECO:0000259" key="6">
    <source>
        <dbReference type="Pfam" id="PF03755"/>
    </source>
</evidence>
<dbReference type="RefSeq" id="WP_184747079.1">
    <property type="nucleotide sequence ID" value="NZ_JACHGJ010000004.1"/>
</dbReference>
<keyword evidence="3" id="KW-0255">Endonuclease</keyword>
<dbReference type="GO" id="GO:0016787">
    <property type="term" value="F:hydrolase activity"/>
    <property type="evidence" value="ECO:0007669"/>
    <property type="project" value="UniProtKB-KW"/>
</dbReference>
<comment type="similarity">
    <text evidence="5">Belongs to the YicC/YloC family.</text>
</comment>
<dbReference type="PANTHER" id="PTHR30636:SF3">
    <property type="entry name" value="UPF0701 PROTEIN YICC"/>
    <property type="match status" value="1"/>
</dbReference>
<evidence type="ECO:0000313" key="8">
    <source>
        <dbReference type="EMBL" id="MBB6480821.1"/>
    </source>
</evidence>
<keyword evidence="2" id="KW-0540">Nuclease</keyword>
<evidence type="ECO:0000256" key="1">
    <source>
        <dbReference type="ARBA" id="ARBA00001968"/>
    </source>
</evidence>
<name>A0A841RBS9_9SPIO</name>
<evidence type="ECO:0000256" key="2">
    <source>
        <dbReference type="ARBA" id="ARBA00022722"/>
    </source>
</evidence>
<dbReference type="Pfam" id="PF03755">
    <property type="entry name" value="YicC-like_N"/>
    <property type="match status" value="1"/>
</dbReference>
<keyword evidence="4" id="KW-0378">Hydrolase</keyword>
<dbReference type="InterPro" id="IPR013551">
    <property type="entry name" value="YicC-like_C"/>
</dbReference>
<evidence type="ECO:0000313" key="9">
    <source>
        <dbReference type="Proteomes" id="UP000587760"/>
    </source>
</evidence>
<comment type="caution">
    <text evidence="8">The sequence shown here is derived from an EMBL/GenBank/DDBJ whole genome shotgun (WGS) entry which is preliminary data.</text>
</comment>
<accession>A0A841RBS9</accession>